<dbReference type="InterPro" id="IPR053223">
    <property type="entry name" value="Prob_Methyltransferase"/>
</dbReference>
<dbReference type="SUPFAM" id="SSF53335">
    <property type="entry name" value="S-adenosyl-L-methionine-dependent methyltransferases"/>
    <property type="match status" value="1"/>
</dbReference>
<evidence type="ECO:0000313" key="4">
    <source>
        <dbReference type="Proteomes" id="UP001210211"/>
    </source>
</evidence>
<gene>
    <name evidence="3" type="ORF">LUZ61_018695</name>
</gene>
<dbReference type="EMBL" id="JAMRDG010000002">
    <property type="protein sequence ID" value="KAJ3689531.1"/>
    <property type="molecule type" value="Genomic_DNA"/>
</dbReference>
<evidence type="ECO:0000256" key="1">
    <source>
        <dbReference type="SAM" id="MobiDB-lite"/>
    </source>
</evidence>
<accession>A0AAD5Z9W8</accession>
<proteinExistence type="predicted"/>
<organism evidence="3 4">
    <name type="scientific">Rhynchospora tenuis</name>
    <dbReference type="NCBI Taxonomy" id="198213"/>
    <lineage>
        <taxon>Eukaryota</taxon>
        <taxon>Viridiplantae</taxon>
        <taxon>Streptophyta</taxon>
        <taxon>Embryophyta</taxon>
        <taxon>Tracheophyta</taxon>
        <taxon>Spermatophyta</taxon>
        <taxon>Magnoliopsida</taxon>
        <taxon>Liliopsida</taxon>
        <taxon>Poales</taxon>
        <taxon>Cyperaceae</taxon>
        <taxon>Cyperoideae</taxon>
        <taxon>Rhynchosporeae</taxon>
        <taxon>Rhynchospora</taxon>
    </lineage>
</organism>
<evidence type="ECO:0000313" key="3">
    <source>
        <dbReference type="EMBL" id="KAJ3689531.1"/>
    </source>
</evidence>
<keyword evidence="4" id="KW-1185">Reference proteome</keyword>
<keyword evidence="2" id="KW-0812">Transmembrane</keyword>
<evidence type="ECO:0000256" key="2">
    <source>
        <dbReference type="SAM" id="Phobius"/>
    </source>
</evidence>
<dbReference type="Proteomes" id="UP001210211">
    <property type="component" value="Unassembled WGS sequence"/>
</dbReference>
<dbReference type="PANTHER" id="PTHR44067:SF5">
    <property type="entry name" value="EXPRESSED PROTEIN"/>
    <property type="match status" value="1"/>
</dbReference>
<reference evidence="3 4" key="1">
    <citation type="journal article" date="2022" name="Cell">
        <title>Repeat-based holocentromeres influence genome architecture and karyotype evolution.</title>
        <authorList>
            <person name="Hofstatter P.G."/>
            <person name="Thangavel G."/>
            <person name="Lux T."/>
            <person name="Neumann P."/>
            <person name="Vondrak T."/>
            <person name="Novak P."/>
            <person name="Zhang M."/>
            <person name="Costa L."/>
            <person name="Castellani M."/>
            <person name="Scott A."/>
            <person name="Toegelov H."/>
            <person name="Fuchs J."/>
            <person name="Mata-Sucre Y."/>
            <person name="Dias Y."/>
            <person name="Vanzela A.L.L."/>
            <person name="Huettel B."/>
            <person name="Almeida C.C.S."/>
            <person name="Simkova H."/>
            <person name="Souza G."/>
            <person name="Pedrosa-Harand A."/>
            <person name="Macas J."/>
            <person name="Mayer K.F.X."/>
            <person name="Houben A."/>
            <person name="Marques A."/>
        </authorList>
    </citation>
    <scope>NUCLEOTIDE SEQUENCE [LARGE SCALE GENOMIC DNA]</scope>
    <source>
        <strain evidence="3">RhyTen1mFocal</strain>
    </source>
</reference>
<dbReference type="InterPro" id="IPR029063">
    <property type="entry name" value="SAM-dependent_MTases_sf"/>
</dbReference>
<dbReference type="AlphaFoldDB" id="A0AAD5Z9W8"/>
<feature type="region of interest" description="Disordered" evidence="1">
    <location>
        <begin position="131"/>
        <end position="152"/>
    </location>
</feature>
<protein>
    <recommendedName>
        <fullName evidence="5">Methyltransferase type 11 domain-containing protein</fullName>
    </recommendedName>
</protein>
<feature type="transmembrane region" description="Helical" evidence="2">
    <location>
        <begin position="65"/>
        <end position="86"/>
    </location>
</feature>
<keyword evidence="2" id="KW-1133">Transmembrane helix</keyword>
<keyword evidence="2" id="KW-0472">Membrane</keyword>
<sequence>MVNLTATLKRVVPTTLVTTHQCPVNLESGRAVEHTTKRPELSIAELQMRKEKMATGVGAGTTYSMGLNLLLLVAMVATNILSLYHLSSSHRLFSSPTTPPLPLSSSSSSDQAPEHLLRQLHTIRATMSHLSHLHTHPSDTSSSSSSSPPPPPELLLLSRLSAISSACASHPTLLRQYMNYTPFSPCPSSSSSLAESLLLRGCHPLPRRRCFSLLPTSNPSSLSNTQDPNFFSVRSTLDLSVPQLLRLARISGAAPINLALDVAGGSGSLAAALRSASNTTTAASRGFIPLHSPLQSRFPVQDGVLDLVRTGHAVNRWIPIPVLEFLVYDVDRVLRPGGLLWIDHFFCKGVDLDPVYKPLVSRLGYRTIKWAVGDKTDAGGVKNREVYLTALLQKPFAA</sequence>
<name>A0AAD5Z9W8_9POAL</name>
<comment type="caution">
    <text evidence="3">The sequence shown here is derived from an EMBL/GenBank/DDBJ whole genome shotgun (WGS) entry which is preliminary data.</text>
</comment>
<dbReference type="PANTHER" id="PTHR44067">
    <property type="entry name" value="S-ADENOSYL-L-METHIONINE-DEPENDENT METHYLTRANSFERASE SUPERFAMILY PROTEIN-RELATED"/>
    <property type="match status" value="1"/>
</dbReference>
<evidence type="ECO:0008006" key="5">
    <source>
        <dbReference type="Google" id="ProtNLM"/>
    </source>
</evidence>